<reference evidence="1" key="2">
    <citation type="submission" date="2020-09" db="EMBL/GenBank/DDBJ databases">
        <authorList>
            <person name="Sun Q."/>
            <person name="Zhou Y."/>
        </authorList>
    </citation>
    <scope>NUCLEOTIDE SEQUENCE</scope>
    <source>
        <strain evidence="1">CGMCC 1.12698</strain>
    </source>
</reference>
<evidence type="ECO:0008006" key="3">
    <source>
        <dbReference type="Google" id="ProtNLM"/>
    </source>
</evidence>
<keyword evidence="2" id="KW-1185">Reference proteome</keyword>
<gene>
    <name evidence="1" type="ORF">GCM10007140_03660</name>
</gene>
<reference evidence="1" key="1">
    <citation type="journal article" date="2014" name="Int. J. Syst. Evol. Microbiol.">
        <title>Complete genome sequence of Corynebacterium casei LMG S-19264T (=DSM 44701T), isolated from a smear-ripened cheese.</title>
        <authorList>
            <consortium name="US DOE Joint Genome Institute (JGI-PGF)"/>
            <person name="Walter F."/>
            <person name="Albersmeier A."/>
            <person name="Kalinowski J."/>
            <person name="Ruckert C."/>
        </authorList>
    </citation>
    <scope>NUCLEOTIDE SEQUENCE</scope>
    <source>
        <strain evidence="1">CGMCC 1.12698</strain>
    </source>
</reference>
<evidence type="ECO:0000313" key="2">
    <source>
        <dbReference type="Proteomes" id="UP000605259"/>
    </source>
</evidence>
<dbReference type="Pfam" id="PF10720">
    <property type="entry name" value="DUF2515"/>
    <property type="match status" value="1"/>
</dbReference>
<dbReference type="InterPro" id="IPR019658">
    <property type="entry name" value="DUF2515"/>
</dbReference>
<proteinExistence type="predicted"/>
<organism evidence="1 2">
    <name type="scientific">Priestia taiwanensis</name>
    <dbReference type="NCBI Taxonomy" id="1347902"/>
    <lineage>
        <taxon>Bacteria</taxon>
        <taxon>Bacillati</taxon>
        <taxon>Bacillota</taxon>
        <taxon>Bacilli</taxon>
        <taxon>Bacillales</taxon>
        <taxon>Bacillaceae</taxon>
        <taxon>Priestia</taxon>
    </lineage>
</organism>
<dbReference type="RefSeq" id="WP_188386746.1">
    <property type="nucleotide sequence ID" value="NZ_BMFK01000001.1"/>
</dbReference>
<sequence length="318" mass="37605">MFEHIVSIEERELIAYIQKETEIYNCDNISRTKAYEAYYKRNDEIKWSFLAGMVSRNAGWNMTDLTQGGVLDGLHKEERTRLFLTYERANWLIFLDAYPQLLLYEVSKKRGKSFVHLLPFFHVSVFMKREWERYMESGDTARICVALIINEQHIIQKPVIDHPYFSKEVFQSFHFHVQEWLRISYVVFPTLRGELYGFAVKGFKEVSERIRLGKKLVALLFHCEMYPLFIAFASRTPPTGSRMDYEQYSPPMKKEQALPLHLVYPMISHTRSCTVDWYQDGLDEENWFEEIEIGDGLNIRGAFSRKQQLVHILTNLQG</sequence>
<name>A0A917AIY0_9BACI</name>
<comment type="caution">
    <text evidence="1">The sequence shown here is derived from an EMBL/GenBank/DDBJ whole genome shotgun (WGS) entry which is preliminary data.</text>
</comment>
<dbReference type="EMBL" id="BMFK01000001">
    <property type="protein sequence ID" value="GGE56610.1"/>
    <property type="molecule type" value="Genomic_DNA"/>
</dbReference>
<protein>
    <recommendedName>
        <fullName evidence="3">DUF2515 domain-containing protein</fullName>
    </recommendedName>
</protein>
<evidence type="ECO:0000313" key="1">
    <source>
        <dbReference type="EMBL" id="GGE56610.1"/>
    </source>
</evidence>
<dbReference type="AlphaFoldDB" id="A0A917AIY0"/>
<accession>A0A917AIY0</accession>
<dbReference type="Proteomes" id="UP000605259">
    <property type="component" value="Unassembled WGS sequence"/>
</dbReference>